<dbReference type="GO" id="GO:0005198">
    <property type="term" value="F:structural molecule activity"/>
    <property type="evidence" value="ECO:0007669"/>
    <property type="project" value="InterPro"/>
</dbReference>
<evidence type="ECO:0000313" key="7">
    <source>
        <dbReference type="EMBL" id="ACS85335.1"/>
    </source>
</evidence>
<dbReference type="InterPro" id="IPR001492">
    <property type="entry name" value="Flagellin"/>
</dbReference>
<keyword evidence="5" id="KW-0975">Bacterial flagellum</keyword>
<evidence type="ECO:0000256" key="3">
    <source>
        <dbReference type="ARBA" id="ARBA00005709"/>
    </source>
</evidence>
<keyword evidence="8" id="KW-1185">Reference proteome</keyword>
<organism evidence="7 8">
    <name type="scientific">Musicola paradisiaca (strain Ech703)</name>
    <name type="common">Dickeya paradisiaca</name>
    <name type="synonym">Dickeya dadantii</name>
    <dbReference type="NCBI Taxonomy" id="579405"/>
    <lineage>
        <taxon>Bacteria</taxon>
        <taxon>Pseudomonadati</taxon>
        <taxon>Pseudomonadota</taxon>
        <taxon>Gammaproteobacteria</taxon>
        <taxon>Enterobacterales</taxon>
        <taxon>Pectobacteriaceae</taxon>
        <taxon>Musicola</taxon>
    </lineage>
</organism>
<dbReference type="GO" id="GO:0071973">
    <property type="term" value="P:bacterial-type flagellum-dependent cell motility"/>
    <property type="evidence" value="ECO:0007669"/>
    <property type="project" value="InterPro"/>
</dbReference>
<name>C6C370_MUSP7</name>
<dbReference type="AlphaFoldDB" id="C6C370"/>
<accession>C6C370</accession>
<comment type="subcellular location">
    <subcellularLocation>
        <location evidence="1">Bacterial flagellum</location>
    </subcellularLocation>
    <subcellularLocation>
        <location evidence="2">Secreted</location>
    </subcellularLocation>
</comment>
<gene>
    <name evidence="7" type="ordered locus">Dd703_1535</name>
</gene>
<dbReference type="GO" id="GO:0009424">
    <property type="term" value="C:bacterial-type flagellum hook"/>
    <property type="evidence" value="ECO:0007669"/>
    <property type="project" value="InterPro"/>
</dbReference>
<dbReference type="HOGENOM" id="CLU_024437_5_0_6"/>
<reference evidence="7" key="1">
    <citation type="submission" date="2009-06" db="EMBL/GenBank/DDBJ databases">
        <title>Complete sequence of Dickeya dadantii Ech703.</title>
        <authorList>
            <consortium name="US DOE Joint Genome Institute"/>
            <person name="Lucas S."/>
            <person name="Copeland A."/>
            <person name="Lapidus A."/>
            <person name="Glavina del Rio T."/>
            <person name="Dalin E."/>
            <person name="Tice H."/>
            <person name="Bruce D."/>
            <person name="Goodwin L."/>
            <person name="Pitluck S."/>
            <person name="Chertkov O."/>
            <person name="Brettin T."/>
            <person name="Detter J.C."/>
            <person name="Han C."/>
            <person name="Larimer F."/>
            <person name="Land M."/>
            <person name="Hauser L."/>
            <person name="Kyrpides N."/>
            <person name="Mikhailova N."/>
            <person name="Balakrishnan V."/>
            <person name="Glasner J."/>
            <person name="Perna N.T."/>
        </authorList>
    </citation>
    <scope>NUCLEOTIDE SEQUENCE [LARGE SCALE GENOMIC DNA]</scope>
    <source>
        <strain evidence="7">Ech703</strain>
    </source>
</reference>
<evidence type="ECO:0000313" key="8">
    <source>
        <dbReference type="Proteomes" id="UP000002734"/>
    </source>
</evidence>
<dbReference type="EMBL" id="CP001654">
    <property type="protein sequence ID" value="ACS85335.1"/>
    <property type="molecule type" value="Genomic_DNA"/>
</dbReference>
<proteinExistence type="inferred from homology"/>
<dbReference type="KEGG" id="dda:Dd703_1535"/>
<dbReference type="RefSeq" id="WP_012765152.1">
    <property type="nucleotide sequence ID" value="NC_012880.1"/>
</dbReference>
<dbReference type="GO" id="GO:0005576">
    <property type="term" value="C:extracellular region"/>
    <property type="evidence" value="ECO:0007669"/>
    <property type="project" value="UniProtKB-SubCell"/>
</dbReference>
<comment type="similarity">
    <text evidence="3">Belongs to the bacterial flagellin family.</text>
</comment>
<evidence type="ECO:0000256" key="5">
    <source>
        <dbReference type="ARBA" id="ARBA00023143"/>
    </source>
</evidence>
<protein>
    <submittedName>
        <fullName evidence="7">Flagellar hook-associated protein 3</fullName>
    </submittedName>
</protein>
<keyword evidence="7" id="KW-0966">Cell projection</keyword>
<evidence type="ECO:0000256" key="1">
    <source>
        <dbReference type="ARBA" id="ARBA00004365"/>
    </source>
</evidence>
<dbReference type="NCBIfam" id="TIGR02550">
    <property type="entry name" value="flagell_flgL"/>
    <property type="match status" value="1"/>
</dbReference>
<sequence length="312" mass="33413">MRLSTAIIYKQNQQSVSNSYSRYQESSVQLSNLQKVNSPSDDPVASAQAVILAQTQASSAQYATSRSSASNSLKLETTTLDQVTDVIQNIQTLIVEAGDTTYSDTDRQSLKTELQGYKDQLLGLANSTDSNGNYIFAGYKTDTAPFSEDTTSDPSVISYVGSDTAISQKVDASRTMTVGDTGDDVFGDIFTHINNVLDALDISLDDTNGDNTNMDTYTAALGTATTGMSDSLDGVLTIQASVGSKINELDTLDSAGDSKDLIYSDLMTSLKGADATDWYDIIAENTLRKATLQAAYTAFSSMQSLSLFEMNS</sequence>
<keyword evidence="7" id="KW-0282">Flagellum</keyword>
<evidence type="ECO:0000259" key="6">
    <source>
        <dbReference type="Pfam" id="PF00669"/>
    </source>
</evidence>
<feature type="domain" description="Flagellin N-terminal" evidence="6">
    <location>
        <begin position="4"/>
        <end position="141"/>
    </location>
</feature>
<keyword evidence="7" id="KW-0969">Cilium</keyword>
<dbReference type="InterPro" id="IPR013384">
    <property type="entry name" value="Flagell_FlgL"/>
</dbReference>
<dbReference type="STRING" id="579405.Dd703_1535"/>
<dbReference type="InterPro" id="IPR001029">
    <property type="entry name" value="Flagellin_N"/>
</dbReference>
<dbReference type="SUPFAM" id="SSF64518">
    <property type="entry name" value="Phase 1 flagellin"/>
    <property type="match status" value="1"/>
</dbReference>
<evidence type="ECO:0000256" key="2">
    <source>
        <dbReference type="ARBA" id="ARBA00004613"/>
    </source>
</evidence>
<evidence type="ECO:0000256" key="4">
    <source>
        <dbReference type="ARBA" id="ARBA00022525"/>
    </source>
</evidence>
<dbReference type="PANTHER" id="PTHR42792:SF1">
    <property type="entry name" value="FLAGELLAR HOOK-ASSOCIATED PROTEIN 3"/>
    <property type="match status" value="1"/>
</dbReference>
<dbReference type="Pfam" id="PF00669">
    <property type="entry name" value="Flagellin_N"/>
    <property type="match status" value="1"/>
</dbReference>
<dbReference type="Gene3D" id="1.20.1330.10">
    <property type="entry name" value="f41 fragment of flagellin, N-terminal domain"/>
    <property type="match status" value="1"/>
</dbReference>
<dbReference type="eggNOG" id="COG1344">
    <property type="taxonomic scope" value="Bacteria"/>
</dbReference>
<keyword evidence="4" id="KW-0964">Secreted</keyword>
<dbReference type="PANTHER" id="PTHR42792">
    <property type="entry name" value="FLAGELLIN"/>
    <property type="match status" value="1"/>
</dbReference>
<dbReference type="Proteomes" id="UP000002734">
    <property type="component" value="Chromosome"/>
</dbReference>